<name>A0ABP0HCI7_9DINO</name>
<evidence type="ECO:0000256" key="1">
    <source>
        <dbReference type="SAM" id="MobiDB-lite"/>
    </source>
</evidence>
<accession>A0ABP0HCI7</accession>
<protein>
    <submittedName>
        <fullName evidence="2">Uncharacterized protein</fullName>
    </submittedName>
</protein>
<dbReference type="EMBL" id="CAXAMN010000303">
    <property type="protein sequence ID" value="CAK8987602.1"/>
    <property type="molecule type" value="Genomic_DNA"/>
</dbReference>
<gene>
    <name evidence="2" type="ORF">CCMP2556_LOCUS935</name>
</gene>
<reference evidence="2 3" key="1">
    <citation type="submission" date="2024-02" db="EMBL/GenBank/DDBJ databases">
        <authorList>
            <person name="Chen Y."/>
            <person name="Shah S."/>
            <person name="Dougan E. K."/>
            <person name="Thang M."/>
            <person name="Chan C."/>
        </authorList>
    </citation>
    <scope>NUCLEOTIDE SEQUENCE [LARGE SCALE GENOMIC DNA]</scope>
</reference>
<keyword evidence="3" id="KW-1185">Reference proteome</keyword>
<feature type="compositionally biased region" description="Pro residues" evidence="1">
    <location>
        <begin position="24"/>
        <end position="33"/>
    </location>
</feature>
<sequence>MGQANCSCKGVSKECLVVLQGDDPAPPPMPSAPSSPKVAQPASASPACPAPAAAAPVAPAATAAPATRAAPAASASAAEKPPSARANRRASIMSDSISEQSSGGLAGRKPPTPLSLDGTSVRRPSLVIGADHIGLHCRLAQTAQTLRPAATNTGKECVVPCLKAW</sequence>
<dbReference type="Proteomes" id="UP001642484">
    <property type="component" value="Unassembled WGS sequence"/>
</dbReference>
<evidence type="ECO:0000313" key="3">
    <source>
        <dbReference type="Proteomes" id="UP001642484"/>
    </source>
</evidence>
<feature type="region of interest" description="Disordered" evidence="1">
    <location>
        <begin position="19"/>
        <end position="120"/>
    </location>
</feature>
<evidence type="ECO:0000313" key="2">
    <source>
        <dbReference type="EMBL" id="CAK8987602.1"/>
    </source>
</evidence>
<feature type="compositionally biased region" description="Low complexity" evidence="1">
    <location>
        <begin position="34"/>
        <end position="102"/>
    </location>
</feature>
<proteinExistence type="predicted"/>
<organism evidence="2 3">
    <name type="scientific">Durusdinium trenchii</name>
    <dbReference type="NCBI Taxonomy" id="1381693"/>
    <lineage>
        <taxon>Eukaryota</taxon>
        <taxon>Sar</taxon>
        <taxon>Alveolata</taxon>
        <taxon>Dinophyceae</taxon>
        <taxon>Suessiales</taxon>
        <taxon>Symbiodiniaceae</taxon>
        <taxon>Durusdinium</taxon>
    </lineage>
</organism>
<comment type="caution">
    <text evidence="2">The sequence shown here is derived from an EMBL/GenBank/DDBJ whole genome shotgun (WGS) entry which is preliminary data.</text>
</comment>